<dbReference type="Gene3D" id="2.40.10.270">
    <property type="entry name" value="Bacteriophage SPP1 head-tail adaptor protein"/>
    <property type="match status" value="1"/>
</dbReference>
<dbReference type="Pfam" id="PF05521">
    <property type="entry name" value="Phage_HCP"/>
    <property type="match status" value="1"/>
</dbReference>
<comment type="caution">
    <text evidence="1">The sequence shown here is derived from an EMBL/GenBank/DDBJ whole genome shotgun (WGS) entry which is preliminary data.</text>
</comment>
<organism evidence="1 2">
    <name type="scientific">Peptoanaerobacter stomatis</name>
    <dbReference type="NCBI Taxonomy" id="796937"/>
    <lineage>
        <taxon>Bacteria</taxon>
        <taxon>Bacillati</taxon>
        <taxon>Bacillota</taxon>
        <taxon>Clostridia</taxon>
        <taxon>Peptostreptococcales</taxon>
        <taxon>Filifactoraceae</taxon>
        <taxon>Peptoanaerobacter</taxon>
    </lineage>
</organism>
<reference evidence="1 2" key="1">
    <citation type="submission" date="2011-08" db="EMBL/GenBank/DDBJ databases">
        <title>The Genome Sequence of Eubacteriaceae bacterium CM5.</title>
        <authorList>
            <consortium name="The Broad Institute Genome Sequencing Platform"/>
            <person name="Earl A."/>
            <person name="Ward D."/>
            <person name="Feldgarden M."/>
            <person name="Gevers D."/>
            <person name="Sizova M."/>
            <person name="Hazen A."/>
            <person name="Epstein S."/>
            <person name="Young S.K."/>
            <person name="Zeng Q."/>
            <person name="Gargeya S."/>
            <person name="Fitzgerald M."/>
            <person name="Haas B."/>
            <person name="Abouelleil A."/>
            <person name="Alvarado L."/>
            <person name="Arachchi H.M."/>
            <person name="Berlin A."/>
            <person name="Brown A."/>
            <person name="Chapman S.B."/>
            <person name="Chen Z."/>
            <person name="Dunbar C."/>
            <person name="Freedman E."/>
            <person name="Gearin G."/>
            <person name="Gellesch M."/>
            <person name="Goldberg J."/>
            <person name="Griggs A."/>
            <person name="Gujja S."/>
            <person name="Heiman D."/>
            <person name="Howarth C."/>
            <person name="Larson L."/>
            <person name="Lui A."/>
            <person name="MacDonald P.J.P."/>
            <person name="Montmayeur A."/>
            <person name="Murphy C."/>
            <person name="Neiman D."/>
            <person name="Pearson M."/>
            <person name="Priest M."/>
            <person name="Roberts A."/>
            <person name="Saif S."/>
            <person name="Shea T."/>
            <person name="Shenoy N."/>
            <person name="Sisk P."/>
            <person name="Stolte C."/>
            <person name="Sykes S."/>
            <person name="Wortman J."/>
            <person name="Nusbaum C."/>
            <person name="Birren B."/>
        </authorList>
    </citation>
    <scope>NUCLEOTIDE SEQUENCE [LARGE SCALE GENOMIC DNA]</scope>
    <source>
        <strain evidence="1 2">CM5</strain>
    </source>
</reference>
<dbReference type="EMBL" id="AFZG01000001">
    <property type="protein sequence ID" value="EHL20296.1"/>
    <property type="molecule type" value="Genomic_DNA"/>
</dbReference>
<dbReference type="InterPro" id="IPR038666">
    <property type="entry name" value="SSP1_head-tail_sf"/>
</dbReference>
<dbReference type="HOGENOM" id="CLU_2168578_0_0_9"/>
<dbReference type="AlphaFoldDB" id="G9XA50"/>
<protein>
    <submittedName>
        <fullName evidence="1">Phage head-tail adaptor</fullName>
    </submittedName>
</protein>
<accession>G9XA50</accession>
<dbReference type="Proteomes" id="UP000003379">
    <property type="component" value="Unassembled WGS sequence"/>
</dbReference>
<dbReference type="NCBIfam" id="TIGR01563">
    <property type="entry name" value="gp16_SPP1"/>
    <property type="match status" value="1"/>
</dbReference>
<gene>
    <name evidence="1" type="ORF">HMPREF9628_00141</name>
</gene>
<name>G9XA50_9FIRM</name>
<proteinExistence type="predicted"/>
<evidence type="ECO:0000313" key="1">
    <source>
        <dbReference type="EMBL" id="EHL20296.1"/>
    </source>
</evidence>
<evidence type="ECO:0000313" key="2">
    <source>
        <dbReference type="Proteomes" id="UP000003379"/>
    </source>
</evidence>
<sequence>MFNIGEMRDKIDFYIDTKEQDNLQPILKPYLNGIYAKGIKLLGKENIALNATNNTIQVNFIIRYREDISEDMYIKYKDKFYNIVGFEKLKNNNSFLLIATTLKDGAESGI</sequence>
<dbReference type="RefSeq" id="WP_009528441.1">
    <property type="nucleotide sequence ID" value="NZ_JH414596.1"/>
</dbReference>
<dbReference type="InterPro" id="IPR008767">
    <property type="entry name" value="Phage_SPP1_head-tail_adaptor"/>
</dbReference>